<dbReference type="PROSITE" id="PS51352">
    <property type="entry name" value="THIOREDOXIN_2"/>
    <property type="match status" value="1"/>
</dbReference>
<protein>
    <submittedName>
        <fullName evidence="2">TlpA family protein disulfide reductase</fullName>
    </submittedName>
</protein>
<evidence type="ECO:0000313" key="3">
    <source>
        <dbReference type="Proteomes" id="UP000568751"/>
    </source>
</evidence>
<dbReference type="GO" id="GO:0016491">
    <property type="term" value="F:oxidoreductase activity"/>
    <property type="evidence" value="ECO:0007669"/>
    <property type="project" value="InterPro"/>
</dbReference>
<proteinExistence type="predicted"/>
<dbReference type="InterPro" id="IPR000866">
    <property type="entry name" value="AhpC/TSA"/>
</dbReference>
<dbReference type="Proteomes" id="UP000568751">
    <property type="component" value="Unassembled WGS sequence"/>
</dbReference>
<comment type="caution">
    <text evidence="2">The sequence shown here is derived from an EMBL/GenBank/DDBJ whole genome shotgun (WGS) entry which is preliminary data.</text>
</comment>
<sequence>MNNHQNAIFHQITNFLKTPLALLGVDLKNFQFNKICHFANHPYLCKGLRMNKIFLALLLIITLNTNAVELKKYTGLIKKPTISLPDLNGKIHTLSQYKGNIVLVQFWATYCPPCIKEMPSMNSLQSKLKKADIPFKILAINMAESKAEVEKFVKIVNPEFTILMNEDGSSIQQWQVFAAPSNFLINKQGEIIYTLFGGVEWNSKEIIKKITQLSKF</sequence>
<evidence type="ECO:0000259" key="1">
    <source>
        <dbReference type="PROSITE" id="PS51352"/>
    </source>
</evidence>
<reference evidence="2 3" key="1">
    <citation type="submission" date="2020-05" db="EMBL/GenBank/DDBJ databases">
        <title>Horizontal transmission and recombination maintain forever young bacterial symbiont genomes.</title>
        <authorList>
            <person name="Russell S.L."/>
            <person name="Pepper-Tunick E."/>
            <person name="Svedberg J."/>
            <person name="Byrne A."/>
            <person name="Ruelas Castillo J."/>
            <person name="Vollmers C."/>
            <person name="Beinart R.A."/>
            <person name="Corbett-Detig R."/>
        </authorList>
    </citation>
    <scope>NUCLEOTIDE SEQUENCE [LARGE SCALE GENOMIC DNA]</scope>
    <source>
        <strain evidence="2">455</strain>
    </source>
</reference>
<dbReference type="PANTHER" id="PTHR42852">
    <property type="entry name" value="THIOL:DISULFIDE INTERCHANGE PROTEIN DSBE"/>
    <property type="match status" value="1"/>
</dbReference>
<dbReference type="InterPro" id="IPR050553">
    <property type="entry name" value="Thioredoxin_ResA/DsbE_sf"/>
</dbReference>
<gene>
    <name evidence="2" type="ORF">H0A76_09720</name>
</gene>
<dbReference type="InterPro" id="IPR036249">
    <property type="entry name" value="Thioredoxin-like_sf"/>
</dbReference>
<name>A0A853F3N7_9GAMM</name>
<dbReference type="SUPFAM" id="SSF52833">
    <property type="entry name" value="Thioredoxin-like"/>
    <property type="match status" value="1"/>
</dbReference>
<dbReference type="RefSeq" id="WP_369151118.1">
    <property type="nucleotide sequence ID" value="NZ_OZ156464.1"/>
</dbReference>
<dbReference type="EMBL" id="JACCHT010000002">
    <property type="protein sequence ID" value="NYT28126.1"/>
    <property type="molecule type" value="Genomic_DNA"/>
</dbReference>
<dbReference type="AlphaFoldDB" id="A0A853F3N7"/>
<feature type="domain" description="Thioredoxin" evidence="1">
    <location>
        <begin position="73"/>
        <end position="215"/>
    </location>
</feature>
<organism evidence="2 3">
    <name type="scientific">Candidatus Thiodubiliella endoseptemdiera</name>
    <dbReference type="NCBI Taxonomy" id="2738886"/>
    <lineage>
        <taxon>Bacteria</taxon>
        <taxon>Pseudomonadati</taxon>
        <taxon>Pseudomonadota</taxon>
        <taxon>Gammaproteobacteria</taxon>
        <taxon>Candidatus Pseudothioglobaceae</taxon>
        <taxon>Candidatus Thiodubiliella</taxon>
    </lineage>
</organism>
<dbReference type="Pfam" id="PF00578">
    <property type="entry name" value="AhpC-TSA"/>
    <property type="match status" value="1"/>
</dbReference>
<dbReference type="CDD" id="cd02966">
    <property type="entry name" value="TlpA_like_family"/>
    <property type="match status" value="1"/>
</dbReference>
<dbReference type="Gene3D" id="3.40.30.10">
    <property type="entry name" value="Glutaredoxin"/>
    <property type="match status" value="1"/>
</dbReference>
<evidence type="ECO:0000313" key="2">
    <source>
        <dbReference type="EMBL" id="NYT28126.1"/>
    </source>
</evidence>
<dbReference type="PANTHER" id="PTHR42852:SF17">
    <property type="entry name" value="THIOREDOXIN-LIKE PROTEIN HI_1115"/>
    <property type="match status" value="1"/>
</dbReference>
<accession>A0A853F3N7</accession>
<dbReference type="InterPro" id="IPR013766">
    <property type="entry name" value="Thioredoxin_domain"/>
</dbReference>
<dbReference type="GO" id="GO:0016209">
    <property type="term" value="F:antioxidant activity"/>
    <property type="evidence" value="ECO:0007669"/>
    <property type="project" value="InterPro"/>
</dbReference>